<reference evidence="7" key="1">
    <citation type="submission" date="2016-10" db="EMBL/GenBank/DDBJ databases">
        <authorList>
            <person name="Varghese N."/>
            <person name="Submissions S."/>
        </authorList>
    </citation>
    <scope>NUCLEOTIDE SEQUENCE [LARGE SCALE GENOMIC DNA]</scope>
    <source>
        <strain evidence="7">CGMCC 4.3504</strain>
    </source>
</reference>
<dbReference type="SUPFAM" id="SSF47413">
    <property type="entry name" value="lambda repressor-like DNA-binding domains"/>
    <property type="match status" value="1"/>
</dbReference>
<dbReference type="CDD" id="cd06267">
    <property type="entry name" value="PBP1_LacI_sugar_binding-like"/>
    <property type="match status" value="1"/>
</dbReference>
<gene>
    <name evidence="6" type="ORF">SAMN05216505_11839</name>
</gene>
<dbReference type="GO" id="GO:0003700">
    <property type="term" value="F:DNA-binding transcription factor activity"/>
    <property type="evidence" value="ECO:0007669"/>
    <property type="project" value="TreeGrafter"/>
</dbReference>
<keyword evidence="3" id="KW-0804">Transcription</keyword>
<evidence type="ECO:0000313" key="7">
    <source>
        <dbReference type="Proteomes" id="UP000182100"/>
    </source>
</evidence>
<dbReference type="SMART" id="SM00354">
    <property type="entry name" value="HTH_LACI"/>
    <property type="match status" value="1"/>
</dbReference>
<dbReference type="RefSeq" id="WP_055573342.1">
    <property type="nucleotide sequence ID" value="NZ_FMZK01000018.1"/>
</dbReference>
<dbReference type="EMBL" id="FMZK01000018">
    <property type="protein sequence ID" value="SDE13442.1"/>
    <property type="molecule type" value="Genomic_DNA"/>
</dbReference>
<dbReference type="PANTHER" id="PTHR30146">
    <property type="entry name" value="LACI-RELATED TRANSCRIPTIONAL REPRESSOR"/>
    <property type="match status" value="1"/>
</dbReference>
<evidence type="ECO:0000256" key="1">
    <source>
        <dbReference type="ARBA" id="ARBA00023015"/>
    </source>
</evidence>
<dbReference type="Gene3D" id="3.40.50.2300">
    <property type="match status" value="2"/>
</dbReference>
<keyword evidence="2 6" id="KW-0238">DNA-binding</keyword>
<dbReference type="AlphaFoldDB" id="A0A1G7AF72"/>
<dbReference type="InterPro" id="IPR028082">
    <property type="entry name" value="Peripla_BP_I"/>
</dbReference>
<dbReference type="Proteomes" id="UP000182100">
    <property type="component" value="Unassembled WGS sequence"/>
</dbReference>
<dbReference type="Pfam" id="PF13377">
    <property type="entry name" value="Peripla_BP_3"/>
    <property type="match status" value="1"/>
</dbReference>
<dbReference type="PANTHER" id="PTHR30146:SF153">
    <property type="entry name" value="LACTOSE OPERON REPRESSOR"/>
    <property type="match status" value="1"/>
</dbReference>
<evidence type="ECO:0000259" key="4">
    <source>
        <dbReference type="PROSITE" id="PS50932"/>
    </source>
</evidence>
<keyword evidence="1" id="KW-0805">Transcription regulation</keyword>
<evidence type="ECO:0000313" key="6">
    <source>
        <dbReference type="EMBL" id="SDE13442.1"/>
    </source>
</evidence>
<dbReference type="PROSITE" id="PS00356">
    <property type="entry name" value="HTH_LACI_1"/>
    <property type="match status" value="1"/>
</dbReference>
<feature type="domain" description="HTH cro/C1-type" evidence="5">
    <location>
        <begin position="3"/>
        <end position="32"/>
    </location>
</feature>
<dbReference type="InterPro" id="IPR001387">
    <property type="entry name" value="Cro/C1-type_HTH"/>
</dbReference>
<name>A0A1G7AF72_9ACTN</name>
<keyword evidence="7" id="KW-1185">Reference proteome</keyword>
<dbReference type="Pfam" id="PF00356">
    <property type="entry name" value="LacI"/>
    <property type="match status" value="1"/>
</dbReference>
<dbReference type="GO" id="GO:0000976">
    <property type="term" value="F:transcription cis-regulatory region binding"/>
    <property type="evidence" value="ECO:0007669"/>
    <property type="project" value="TreeGrafter"/>
</dbReference>
<dbReference type="Gene3D" id="1.10.260.40">
    <property type="entry name" value="lambda repressor-like DNA-binding domains"/>
    <property type="match status" value="1"/>
</dbReference>
<dbReference type="InterPro" id="IPR000843">
    <property type="entry name" value="HTH_LacI"/>
</dbReference>
<dbReference type="STRING" id="67344.SAMN05216505_11839"/>
<evidence type="ECO:0000256" key="2">
    <source>
        <dbReference type="ARBA" id="ARBA00023125"/>
    </source>
</evidence>
<protein>
    <submittedName>
        <fullName evidence="6">DNA-binding transcriptional regulator, LacI/PurR family</fullName>
    </submittedName>
</protein>
<proteinExistence type="predicted"/>
<evidence type="ECO:0000259" key="5">
    <source>
        <dbReference type="PROSITE" id="PS50943"/>
    </source>
</evidence>
<organism evidence="6 7">
    <name type="scientific">Streptomyces prasinopilosus</name>
    <dbReference type="NCBI Taxonomy" id="67344"/>
    <lineage>
        <taxon>Bacteria</taxon>
        <taxon>Bacillati</taxon>
        <taxon>Actinomycetota</taxon>
        <taxon>Actinomycetes</taxon>
        <taxon>Kitasatosporales</taxon>
        <taxon>Streptomycetaceae</taxon>
        <taxon>Streptomyces</taxon>
    </lineage>
</organism>
<dbReference type="SUPFAM" id="SSF53822">
    <property type="entry name" value="Periplasmic binding protein-like I"/>
    <property type="match status" value="1"/>
</dbReference>
<dbReference type="PROSITE" id="PS50943">
    <property type="entry name" value="HTH_CROC1"/>
    <property type="match status" value="1"/>
</dbReference>
<sequence>MVTLAEVAQHAGVSASTVSYVLSGKRSISTNTRQRVEESIRELGYHPNAGARALASSRSNIIALMVPLRTDMYVPVMMEIAIAVATTARSHGYDVLLLTGEEGPGAVRRVAGSGLADGMILMDVELEDERLPLLRGPAAPGGARPGAPADQPAVLIGLPADTSGLTCVDLDFRATGALCVEHLAKLGHRDVAVIGEAPAVYERHTGFAERTLDGLRSGARESGVRLLHRPCEGGYDAMALTLARILDERPDTTGFVVQNESAVEPLLALLRQQGRAVPEDVSVVAVCPEQVAVQASVRLTSVAIPAQEMGRYAVEHLVAKLEGRDGDEVVLLAPELTVRASSGPAPARA</sequence>
<dbReference type="CDD" id="cd01392">
    <property type="entry name" value="HTH_LacI"/>
    <property type="match status" value="1"/>
</dbReference>
<dbReference type="PROSITE" id="PS50932">
    <property type="entry name" value="HTH_LACI_2"/>
    <property type="match status" value="1"/>
</dbReference>
<accession>A0A1G7AF72</accession>
<feature type="domain" description="HTH lacI-type" evidence="4">
    <location>
        <begin position="2"/>
        <end position="56"/>
    </location>
</feature>
<evidence type="ECO:0000256" key="3">
    <source>
        <dbReference type="ARBA" id="ARBA00023163"/>
    </source>
</evidence>
<dbReference type="InterPro" id="IPR010982">
    <property type="entry name" value="Lambda_DNA-bd_dom_sf"/>
</dbReference>
<dbReference type="InterPro" id="IPR046335">
    <property type="entry name" value="LacI/GalR-like_sensor"/>
</dbReference>